<dbReference type="GO" id="GO:0016209">
    <property type="term" value="F:antioxidant activity"/>
    <property type="evidence" value="ECO:0007669"/>
    <property type="project" value="InterPro"/>
</dbReference>
<sequence>MSKNKTSNTPVKASRKRRWFRFLIEILLIVGIVVGIRAWQQKDLVSGVAPSFQSVMIDGKTVNLEDYTGKPLLLHFWASWCPFCEFEESSITDIQQDWSVLSVAYQSGDKDEVVKHMQEKGIESWPTIIDADSRLADLFGVKGVPTSYIIDGNGNIRFTEVGLTSGWGLRARMWWADKFKIKNAD</sequence>
<reference evidence="3 4" key="1">
    <citation type="submission" date="2019-03" db="EMBL/GenBank/DDBJ databases">
        <title>Genomic Encyclopedia of Type Strains, Phase IV (KMG-IV): sequencing the most valuable type-strain genomes for metagenomic binning, comparative biology and taxonomic classification.</title>
        <authorList>
            <person name="Goeker M."/>
        </authorList>
    </citation>
    <scope>NUCLEOTIDE SEQUENCE [LARGE SCALE GENOMIC DNA]</scope>
    <source>
        <strain evidence="3 4">DSM 24830</strain>
    </source>
</reference>
<evidence type="ECO:0000259" key="2">
    <source>
        <dbReference type="PROSITE" id="PS51352"/>
    </source>
</evidence>
<dbReference type="GO" id="GO:0016491">
    <property type="term" value="F:oxidoreductase activity"/>
    <property type="evidence" value="ECO:0007669"/>
    <property type="project" value="InterPro"/>
</dbReference>
<keyword evidence="1" id="KW-0812">Transmembrane</keyword>
<dbReference type="InterPro" id="IPR000866">
    <property type="entry name" value="AhpC/TSA"/>
</dbReference>
<keyword evidence="4" id="KW-1185">Reference proteome</keyword>
<accession>A0A4R1F933</accession>
<dbReference type="InterPro" id="IPR050553">
    <property type="entry name" value="Thioredoxin_ResA/DsbE_sf"/>
</dbReference>
<proteinExistence type="predicted"/>
<dbReference type="RefSeq" id="WP_131904937.1">
    <property type="nucleotide sequence ID" value="NZ_BAAAFU010000008.1"/>
</dbReference>
<organism evidence="3 4">
    <name type="scientific">Cocleimonas flava</name>
    <dbReference type="NCBI Taxonomy" id="634765"/>
    <lineage>
        <taxon>Bacteria</taxon>
        <taxon>Pseudomonadati</taxon>
        <taxon>Pseudomonadota</taxon>
        <taxon>Gammaproteobacteria</taxon>
        <taxon>Thiotrichales</taxon>
        <taxon>Thiotrichaceae</taxon>
        <taxon>Cocleimonas</taxon>
    </lineage>
</organism>
<dbReference type="OrthoDB" id="9799347at2"/>
<gene>
    <name evidence="3" type="ORF">EV695_1165</name>
</gene>
<evidence type="ECO:0000313" key="4">
    <source>
        <dbReference type="Proteomes" id="UP000294887"/>
    </source>
</evidence>
<dbReference type="Pfam" id="PF00578">
    <property type="entry name" value="AhpC-TSA"/>
    <property type="match status" value="1"/>
</dbReference>
<dbReference type="InterPro" id="IPR036249">
    <property type="entry name" value="Thioredoxin-like_sf"/>
</dbReference>
<dbReference type="PROSITE" id="PS51352">
    <property type="entry name" value="THIOREDOXIN_2"/>
    <property type="match status" value="1"/>
</dbReference>
<dbReference type="GO" id="GO:0016853">
    <property type="term" value="F:isomerase activity"/>
    <property type="evidence" value="ECO:0007669"/>
    <property type="project" value="UniProtKB-KW"/>
</dbReference>
<feature type="transmembrane region" description="Helical" evidence="1">
    <location>
        <begin position="20"/>
        <end position="39"/>
    </location>
</feature>
<evidence type="ECO:0000313" key="3">
    <source>
        <dbReference type="EMBL" id="TCJ89302.1"/>
    </source>
</evidence>
<keyword evidence="1" id="KW-1133">Transmembrane helix</keyword>
<dbReference type="EMBL" id="SMFQ01000002">
    <property type="protein sequence ID" value="TCJ89302.1"/>
    <property type="molecule type" value="Genomic_DNA"/>
</dbReference>
<dbReference type="Gene3D" id="3.40.30.10">
    <property type="entry name" value="Glutaredoxin"/>
    <property type="match status" value="1"/>
</dbReference>
<feature type="domain" description="Thioredoxin" evidence="2">
    <location>
        <begin position="43"/>
        <end position="178"/>
    </location>
</feature>
<dbReference type="Proteomes" id="UP000294887">
    <property type="component" value="Unassembled WGS sequence"/>
</dbReference>
<name>A0A4R1F933_9GAMM</name>
<evidence type="ECO:0000256" key="1">
    <source>
        <dbReference type="SAM" id="Phobius"/>
    </source>
</evidence>
<dbReference type="InterPro" id="IPR013766">
    <property type="entry name" value="Thioredoxin_domain"/>
</dbReference>
<dbReference type="AlphaFoldDB" id="A0A4R1F933"/>
<keyword evidence="3" id="KW-0413">Isomerase</keyword>
<dbReference type="CDD" id="cd03011">
    <property type="entry name" value="TlpA_like_ScsD_MtbDsbE"/>
    <property type="match status" value="1"/>
</dbReference>
<dbReference type="SUPFAM" id="SSF52833">
    <property type="entry name" value="Thioredoxin-like"/>
    <property type="match status" value="1"/>
</dbReference>
<comment type="caution">
    <text evidence="3">The sequence shown here is derived from an EMBL/GenBank/DDBJ whole genome shotgun (WGS) entry which is preliminary data.</text>
</comment>
<dbReference type="PANTHER" id="PTHR42852:SF17">
    <property type="entry name" value="THIOREDOXIN-LIKE PROTEIN HI_1115"/>
    <property type="match status" value="1"/>
</dbReference>
<protein>
    <submittedName>
        <fullName evidence="3">Thiol-disulfide isomerase/thioredoxin</fullName>
    </submittedName>
</protein>
<dbReference type="PANTHER" id="PTHR42852">
    <property type="entry name" value="THIOL:DISULFIDE INTERCHANGE PROTEIN DSBE"/>
    <property type="match status" value="1"/>
</dbReference>
<keyword evidence="1" id="KW-0472">Membrane</keyword>